<organism evidence="4">
    <name type="scientific">Naganishia albida</name>
    <name type="common">Cryptococcus albidus</name>
    <dbReference type="NCBI Taxonomy" id="100951"/>
    <lineage>
        <taxon>Eukaryota</taxon>
        <taxon>Fungi</taxon>
        <taxon>Dikarya</taxon>
        <taxon>Basidiomycota</taxon>
        <taxon>Agaricomycotina</taxon>
        <taxon>Tremellomycetes</taxon>
        <taxon>Filobasidiales</taxon>
        <taxon>Filobasidiaceae</taxon>
        <taxon>Naganishia</taxon>
    </lineage>
</organism>
<dbReference type="Gene3D" id="3.20.20.80">
    <property type="entry name" value="Glycosidases"/>
    <property type="match status" value="1"/>
</dbReference>
<feature type="signal peptide" evidence="3">
    <location>
        <begin position="1"/>
        <end position="16"/>
    </location>
</feature>
<dbReference type="SUPFAM" id="SSF51445">
    <property type="entry name" value="(Trans)glycosidases"/>
    <property type="match status" value="1"/>
</dbReference>
<evidence type="ECO:0000313" key="4">
    <source>
        <dbReference type="EMBL" id="BCD33911.1"/>
    </source>
</evidence>
<reference evidence="4" key="1">
    <citation type="submission" date="2015-09" db="EMBL/GenBank/DDBJ databases">
        <title>A galactooligosaccharide-producing beta-galactosidase from Cryptococcus albidus B-14a.</title>
        <authorList>
            <person name="Kitamura Y."/>
            <person name="Satoe M."/>
            <person name="Hayashi K."/>
            <person name="Kausumi T."/>
        </authorList>
    </citation>
    <scope>NUCLEOTIDE SEQUENCE</scope>
    <source>
        <strain evidence="4">B-14a</strain>
    </source>
</reference>
<dbReference type="PRINTS" id="PR00131">
    <property type="entry name" value="GLHYDRLASE1"/>
</dbReference>
<feature type="region of interest" description="Disordered" evidence="2">
    <location>
        <begin position="34"/>
        <end position="76"/>
    </location>
</feature>
<dbReference type="Pfam" id="PF00232">
    <property type="entry name" value="Glyco_hydro_1"/>
    <property type="match status" value="1"/>
</dbReference>
<feature type="compositionally biased region" description="Low complexity" evidence="2">
    <location>
        <begin position="50"/>
        <end position="76"/>
    </location>
</feature>
<accession>A0A6F8Z3E0</accession>
<dbReference type="AlphaFoldDB" id="A0A6F8Z3E0"/>
<keyword evidence="3" id="KW-0732">Signal</keyword>
<feature type="compositionally biased region" description="Polar residues" evidence="2">
    <location>
        <begin position="34"/>
        <end position="49"/>
    </location>
</feature>
<dbReference type="EMBL" id="LC085434">
    <property type="protein sequence ID" value="BCD33911.1"/>
    <property type="molecule type" value="mRNA"/>
</dbReference>
<comment type="similarity">
    <text evidence="1">Belongs to the glycosyl hydrolase 1 family.</text>
</comment>
<dbReference type="PANTHER" id="PTHR10353">
    <property type="entry name" value="GLYCOSYL HYDROLASE"/>
    <property type="match status" value="1"/>
</dbReference>
<dbReference type="GO" id="GO:0008422">
    <property type="term" value="F:beta-glucosidase activity"/>
    <property type="evidence" value="ECO:0007669"/>
    <property type="project" value="TreeGrafter"/>
</dbReference>
<dbReference type="InterPro" id="IPR001360">
    <property type="entry name" value="Glyco_hydro_1"/>
</dbReference>
<sequence length="693" mass="76151" precursor="true">MLLALLPFLVPQLVGAALLPRQNGTNDTSAAISAAGANSTSDGSSQIDMSSGATSAVPSASAANNAAGDSTSSDASSDISATMAASVAPAAQNTGKAAARTTYVGTGPDDLGWIQTDGLPTQTTSLLSTNPEAITPTATGPVGGMGTSPVNFNGDYSSSALEKFWDDWVPNVEEPPLNTVPEPQQPYPLPNPPPPIYPEYYTTRPKDILPGYKFPKDFLFGYATAAQQWEGAVKADGKGPSIWDWASRFPGFIADNTTSDVGDLGYYLYKEDLARIAALGANVYSFSLFWTRIYPFGFADSPVNQAGLDFYKGLADYAWSLGIEPVATLFHWDTPLAVQLEYGGFASDRIVDDYVNYAETVFRSLNGTVQKWVTFNEPVVFCSQMAAPVNSTLPPNLNSTVYPYTCSYHLVLAHAKTVQRFRELNIQGEIAFKSDNFVGIPWRSDNQDDLDAVERHQAYQIGIFAEPIYKTGDWPELIKNDLPPEILPRFTQEQSDMIKGSADFFPIDGYRDGYVQVVPGGVEACVANITNPLWPACNQVNFYDSSPAGWAIGTFGNWPTTPWLQNTWQFVRPFLADLAKRYPTKGGIYLSEFGFSEPFENEKQYIYQITQDNGRTAYFNSYLGEVLKGVVEDGLDIRGVFAWSMLDNFEWNSGLSTRFGVQYVDYNSPTRQRTFKRSALEMSEFWNAHRCSD</sequence>
<dbReference type="PANTHER" id="PTHR10353:SF53">
    <property type="entry name" value="BETA-1,4-GLUCOSIDASE (EUROFUNG)"/>
    <property type="match status" value="1"/>
</dbReference>
<evidence type="ECO:0000256" key="3">
    <source>
        <dbReference type="SAM" id="SignalP"/>
    </source>
</evidence>
<evidence type="ECO:0000256" key="1">
    <source>
        <dbReference type="RuleBase" id="RU003690"/>
    </source>
</evidence>
<protein>
    <submittedName>
        <fullName evidence="4">Beta-galactosidase</fullName>
    </submittedName>
</protein>
<dbReference type="InterPro" id="IPR017853">
    <property type="entry name" value="GH"/>
</dbReference>
<dbReference type="GO" id="GO:0005975">
    <property type="term" value="P:carbohydrate metabolic process"/>
    <property type="evidence" value="ECO:0007669"/>
    <property type="project" value="InterPro"/>
</dbReference>
<feature type="chain" id="PRO_5026289575" evidence="3">
    <location>
        <begin position="17"/>
        <end position="693"/>
    </location>
</feature>
<evidence type="ECO:0000256" key="2">
    <source>
        <dbReference type="SAM" id="MobiDB-lite"/>
    </source>
</evidence>
<name>A0A6F8Z3E0_NAGAL</name>
<proteinExistence type="evidence at transcript level"/>